<dbReference type="Pfam" id="PF00026">
    <property type="entry name" value="Asp"/>
    <property type="match status" value="1"/>
</dbReference>
<proteinExistence type="inferred from homology"/>
<feature type="transmembrane region" description="Helical" evidence="9">
    <location>
        <begin position="598"/>
        <end position="622"/>
    </location>
</feature>
<dbReference type="Pfam" id="PF02535">
    <property type="entry name" value="Zip"/>
    <property type="match status" value="1"/>
</dbReference>
<dbReference type="InterPro" id="IPR023296">
    <property type="entry name" value="Glyco_hydro_beta-prop_sf"/>
</dbReference>
<dbReference type="GO" id="GO:0005975">
    <property type="term" value="P:carbohydrate metabolic process"/>
    <property type="evidence" value="ECO:0007669"/>
    <property type="project" value="InterPro"/>
</dbReference>
<evidence type="ECO:0000313" key="13">
    <source>
        <dbReference type="Proteomes" id="UP000070133"/>
    </source>
</evidence>
<evidence type="ECO:0000256" key="8">
    <source>
        <dbReference type="SAM" id="MobiDB-lite"/>
    </source>
</evidence>
<gene>
    <name evidence="12" type="ORF">AC578_4296</name>
</gene>
<evidence type="ECO:0000313" key="12">
    <source>
        <dbReference type="EMBL" id="KXS98601.1"/>
    </source>
</evidence>
<evidence type="ECO:0000256" key="5">
    <source>
        <dbReference type="ARBA" id="ARBA00022989"/>
    </source>
</evidence>
<dbReference type="GO" id="GO:0005886">
    <property type="term" value="C:plasma membrane"/>
    <property type="evidence" value="ECO:0007669"/>
    <property type="project" value="TreeGrafter"/>
</dbReference>
<dbReference type="InterPro" id="IPR021109">
    <property type="entry name" value="Peptidase_aspartic_dom_sf"/>
</dbReference>
<evidence type="ECO:0000256" key="3">
    <source>
        <dbReference type="ARBA" id="ARBA00022692"/>
    </source>
</evidence>
<feature type="chain" id="PRO_5007806531" description="Peptidase A1 domain-containing protein" evidence="10">
    <location>
        <begin position="18"/>
        <end position="1591"/>
    </location>
</feature>
<evidence type="ECO:0000256" key="7">
    <source>
        <dbReference type="ARBA" id="ARBA00023295"/>
    </source>
</evidence>
<dbReference type="SUPFAM" id="SSF50630">
    <property type="entry name" value="Acid proteases"/>
    <property type="match status" value="1"/>
</dbReference>
<dbReference type="Pfam" id="PF04616">
    <property type="entry name" value="Glyco_hydro_43"/>
    <property type="match status" value="1"/>
</dbReference>
<dbReference type="STRING" id="321146.A0A139H867"/>
<keyword evidence="7" id="KW-0326">Glycosidase</keyword>
<protein>
    <recommendedName>
        <fullName evidence="11">Peptidase A1 domain-containing protein</fullName>
    </recommendedName>
</protein>
<evidence type="ECO:0000256" key="4">
    <source>
        <dbReference type="ARBA" id="ARBA00022801"/>
    </source>
</evidence>
<sequence>MLAHTLISLGFLGSCFAQSSHSNPQSGSAGQITFTNSRRLLFDTNGNQIDAYGSKVNYFNGSYYLYGNSFSTKGVAYGIKSYSSVDLENWQYNGFLFDPAAGNAAVCLADGGCGRPHIVYNGKQYVLWANAGPNGYLVATSSSPSGPFTFSQNRAAIDPQFSALQPADFTTTVLNNTGYLVFSALNFRDPRAGSIWPPIFQTLHTTELTSDLTNTTLKSYPVQSSTFDLIDQAAESPDLFYRQGWYYISASNTCGYCNGSIGLLYRSRSIQGPWTRQILAGYSCNGQVEGVLPLTNPDTNQTTYVWHSTSVPGGPRTGFGGHIFQPLIFNSDGSVQDLDCSDNAEFPVTFTKGSATIASSSASDGSPATAAYFPICDSDSFDLFQTWRAAKSGTIKSVSVNIAGAKVQTIPLALTVFKFSSYSDLLAPEYKWTAMGTKSVNASDLSYVFDSAKVDVTSNATVEAGDYLGLAIAGQDFTPYCHLEYANDDASHVLYQRGAGQNSWRDLQGKTGPVYERKGKGVKFFARQRSGRRLRDVGAHRQSRQAAAVGTRWCALVTIMTRDERHDLLVLQAELQRRQAAGERPACGSDNKNREYNFGLHLVALFLILILSTLACSFPLIVRRFPRLPVPNHALFVSRHFGTGVLIATAFVHLFPTAYTNLLDPCLPPFWTDVYPAMPGFIAMVSVMVVVGIEMFFAAKGAGHSHHVDFEQLRTRETDGLDTRPALGRKSQSFNRFQQLPLGNAEHGDIALAEQRSPYLDAPPTPTSSSESPALNKPLPRTPSPGRQDEDEDDDLHLDELDPAAEDTQPLTRGNHSDDNEDLVMAPNGHANGHARPMRHNRKVSWADQAPEHSNTPHQTTPLEQRLVIQCLMLEAGILFHSLFVGLALSVSTGSSFVVLLIAISFHQTFEGLALGSRIASIGSLSTASYKPWLMSLMYGITTPIGQAIGLGVQGLYDPQSQFGLLMVGIMNAISSGLLLYAGLVQLLAEDFLSDASYVELRGKRRLQACGAVVAGAMLMALHILGRDVAELAGPNISAGKRVMVCEGTSDRRFDAYNLPGRAMMVNGVHFMFKLAHQASQLLHLLPGSSVQAGNAIWAIAQESCTEENPELWDCEEQRGEVFSANESSTWSTSQVSNGSYYNLNPVIESMLGLNANASYGLDTVTLGTANGVLPALPNQLVARIASNDFWVGVIGLSPLRLNTTGFDDPVRTLMDTLSEPEERKIPSTTWAYTAGAFYKDAPIFGSLTLGGYDSMRFDPNNSVSVPFSINPSQDLQINLQSITYNGTTTQSSSYLLTDTITAYVNSMINYIWLPPEVCDVFESAFGLEYDAATEFYLMNDTTHANLLAENPTFTFTLGGANSNETATIVLPYAAFDLNVSYPHVNGSQWYFPIKRAQYISQYTLGRVFWQEAYVIADYDRRNFTVAQALFPSNSTPELVRILPPGASDSDGGGLSGGAIAGIVMAVLAVVASVLVAFCLLRRKKRRRQAQEAGAMTTEIKHVPAAPAAPGEIDGQQIHEKSADGVPFNKKDSELNKAHTWDTTDAPASELSTGQTPQSLYLETNWPRQFSELPAELPPVVEMEAGRRNGT</sequence>
<comment type="subcellular location">
    <subcellularLocation>
        <location evidence="1">Membrane</location>
        <topology evidence="1">Multi-pass membrane protein</topology>
    </subcellularLocation>
</comment>
<keyword evidence="6 9" id="KW-0472">Membrane</keyword>
<dbReference type="SUPFAM" id="SSF75005">
    <property type="entry name" value="Arabinanase/levansucrase/invertase"/>
    <property type="match status" value="1"/>
</dbReference>
<evidence type="ECO:0000259" key="11">
    <source>
        <dbReference type="PROSITE" id="PS51767"/>
    </source>
</evidence>
<name>A0A139H867_9PEZI</name>
<dbReference type="InterPro" id="IPR033121">
    <property type="entry name" value="PEPTIDASE_A1"/>
</dbReference>
<dbReference type="InterPro" id="IPR003689">
    <property type="entry name" value="ZIP"/>
</dbReference>
<feature type="transmembrane region" description="Helical" evidence="9">
    <location>
        <begin position="1459"/>
        <end position="1481"/>
    </location>
</feature>
<feature type="transmembrane region" description="Helical" evidence="9">
    <location>
        <begin position="675"/>
        <end position="697"/>
    </location>
</feature>
<evidence type="ECO:0000256" key="2">
    <source>
        <dbReference type="ARBA" id="ARBA00009865"/>
    </source>
</evidence>
<evidence type="ECO:0000256" key="1">
    <source>
        <dbReference type="ARBA" id="ARBA00004141"/>
    </source>
</evidence>
<dbReference type="Proteomes" id="UP000070133">
    <property type="component" value="Unassembled WGS sequence"/>
</dbReference>
<keyword evidence="5 9" id="KW-1133">Transmembrane helix</keyword>
<dbReference type="GO" id="GO:0004553">
    <property type="term" value="F:hydrolase activity, hydrolyzing O-glycosyl compounds"/>
    <property type="evidence" value="ECO:0007669"/>
    <property type="project" value="InterPro"/>
</dbReference>
<accession>A0A139H867</accession>
<feature type="signal peptide" evidence="10">
    <location>
        <begin position="1"/>
        <end position="17"/>
    </location>
</feature>
<comment type="similarity">
    <text evidence="2">Belongs to the glycosyl hydrolase 43 family.</text>
</comment>
<feature type="region of interest" description="Disordered" evidence="8">
    <location>
        <begin position="1492"/>
        <end position="1512"/>
    </location>
</feature>
<evidence type="ECO:0000256" key="10">
    <source>
        <dbReference type="SAM" id="SignalP"/>
    </source>
</evidence>
<dbReference type="PROSITE" id="PS51767">
    <property type="entry name" value="PEPTIDASE_A1"/>
    <property type="match status" value="1"/>
</dbReference>
<reference evidence="12 13" key="1">
    <citation type="submission" date="2015-07" db="EMBL/GenBank/DDBJ databases">
        <title>Comparative genomics of the Sigatoka disease complex on banana suggests a link between parallel evolutionary changes in Pseudocercospora fijiensis and Pseudocercospora eumusae and increased virulence on the banana host.</title>
        <authorList>
            <person name="Chang T.-C."/>
            <person name="Salvucci A."/>
            <person name="Crous P.W."/>
            <person name="Stergiopoulos I."/>
        </authorList>
    </citation>
    <scope>NUCLEOTIDE SEQUENCE [LARGE SCALE GENOMIC DNA]</scope>
    <source>
        <strain evidence="12 13">CBS 114824</strain>
    </source>
</reference>
<feature type="compositionally biased region" description="Acidic residues" evidence="8">
    <location>
        <begin position="789"/>
        <end position="805"/>
    </location>
</feature>
<dbReference type="PANTHER" id="PTHR11040">
    <property type="entry name" value="ZINC/IRON TRANSPORTER"/>
    <property type="match status" value="1"/>
</dbReference>
<evidence type="ECO:0000256" key="9">
    <source>
        <dbReference type="SAM" id="Phobius"/>
    </source>
</evidence>
<dbReference type="GO" id="GO:0005385">
    <property type="term" value="F:zinc ion transmembrane transporter activity"/>
    <property type="evidence" value="ECO:0007669"/>
    <property type="project" value="TreeGrafter"/>
</dbReference>
<evidence type="ECO:0000256" key="6">
    <source>
        <dbReference type="ARBA" id="ARBA00023136"/>
    </source>
</evidence>
<keyword evidence="4" id="KW-0378">Hydrolase</keyword>
<organism evidence="12 13">
    <name type="scientific">Pseudocercospora eumusae</name>
    <dbReference type="NCBI Taxonomy" id="321146"/>
    <lineage>
        <taxon>Eukaryota</taxon>
        <taxon>Fungi</taxon>
        <taxon>Dikarya</taxon>
        <taxon>Ascomycota</taxon>
        <taxon>Pezizomycotina</taxon>
        <taxon>Dothideomycetes</taxon>
        <taxon>Dothideomycetidae</taxon>
        <taxon>Mycosphaerellales</taxon>
        <taxon>Mycosphaerellaceae</taxon>
        <taxon>Pseudocercospora</taxon>
    </lineage>
</organism>
<feature type="transmembrane region" description="Helical" evidence="9">
    <location>
        <begin position="634"/>
        <end position="655"/>
    </location>
</feature>
<dbReference type="EMBL" id="LFZN01000110">
    <property type="protein sequence ID" value="KXS98601.1"/>
    <property type="molecule type" value="Genomic_DNA"/>
</dbReference>
<dbReference type="Gene3D" id="2.115.10.20">
    <property type="entry name" value="Glycosyl hydrolase domain, family 43"/>
    <property type="match status" value="1"/>
</dbReference>
<dbReference type="InterPro" id="IPR006710">
    <property type="entry name" value="Glyco_hydro_43"/>
</dbReference>
<dbReference type="Gene3D" id="2.40.70.10">
    <property type="entry name" value="Acid Proteases"/>
    <property type="match status" value="1"/>
</dbReference>
<feature type="region of interest" description="Disordered" evidence="8">
    <location>
        <begin position="758"/>
        <end position="836"/>
    </location>
</feature>
<dbReference type="PANTHER" id="PTHR11040:SF60">
    <property type="entry name" value="FAMILY ZINC TRANSPORTER, PUTATIVE (AFU_ORTHOLOGUE AFUA_8G04010)-RELATED"/>
    <property type="match status" value="1"/>
</dbReference>
<keyword evidence="10" id="KW-0732">Signal</keyword>
<keyword evidence="3 9" id="KW-0812">Transmembrane</keyword>
<feature type="transmembrane region" description="Helical" evidence="9">
    <location>
        <begin position="937"/>
        <end position="957"/>
    </location>
</feature>
<feature type="transmembrane region" description="Helical" evidence="9">
    <location>
        <begin position="963"/>
        <end position="988"/>
    </location>
</feature>
<dbReference type="OrthoDB" id="9970295at2759"/>
<feature type="domain" description="Peptidase A1" evidence="11">
    <location>
        <begin position="1028"/>
        <end position="1427"/>
    </location>
</feature>
<keyword evidence="13" id="KW-1185">Reference proteome</keyword>
<comment type="caution">
    <text evidence="12">The sequence shown here is derived from an EMBL/GenBank/DDBJ whole genome shotgun (WGS) entry which is preliminary data.</text>
</comment>